<dbReference type="OrthoDB" id="9764501at2"/>
<dbReference type="PIRSF" id="PIRSF006621">
    <property type="entry name" value="Dus"/>
    <property type="match status" value="1"/>
</dbReference>
<comment type="similarity">
    <text evidence="12">Belongs to the dus family.</text>
</comment>
<dbReference type="InterPro" id="IPR001269">
    <property type="entry name" value="DUS_fam"/>
</dbReference>
<evidence type="ECO:0000256" key="5">
    <source>
        <dbReference type="ARBA" id="ARBA00022643"/>
    </source>
</evidence>
<dbReference type="InterPro" id="IPR018517">
    <property type="entry name" value="tRNA_hU_synthase_CS"/>
</dbReference>
<comment type="cofactor">
    <cofactor evidence="1 12 14">
        <name>FMN</name>
        <dbReference type="ChEBI" id="CHEBI:58210"/>
    </cofactor>
</comment>
<dbReference type="Proteomes" id="UP000303581">
    <property type="component" value="Unassembled WGS sequence"/>
</dbReference>
<evidence type="ECO:0000256" key="14">
    <source>
        <dbReference type="PIRSR" id="PIRSR006621-2"/>
    </source>
</evidence>
<dbReference type="InterPro" id="IPR004652">
    <property type="entry name" value="DusB-like"/>
</dbReference>
<comment type="function">
    <text evidence="2 12">Catalyzes the synthesis of 5,6-dihydrouridine (D), a modified base found in the D-loop of most tRNAs, via the reduction of the C5-C6 double bond in target uridines.</text>
</comment>
<evidence type="ECO:0000256" key="13">
    <source>
        <dbReference type="PIRSR" id="PIRSR006621-1"/>
    </source>
</evidence>
<keyword evidence="6 12" id="KW-0819">tRNA processing</keyword>
<evidence type="ECO:0000256" key="7">
    <source>
        <dbReference type="ARBA" id="ARBA00022857"/>
    </source>
</evidence>
<dbReference type="PANTHER" id="PTHR45846">
    <property type="entry name" value="TRNA-DIHYDROURIDINE(47) SYNTHASE [NAD(P)(+)]-LIKE"/>
    <property type="match status" value="1"/>
</dbReference>
<evidence type="ECO:0000256" key="6">
    <source>
        <dbReference type="ARBA" id="ARBA00022694"/>
    </source>
</evidence>
<evidence type="ECO:0000256" key="8">
    <source>
        <dbReference type="ARBA" id="ARBA00022884"/>
    </source>
</evidence>
<evidence type="ECO:0000313" key="19">
    <source>
        <dbReference type="Proteomes" id="UP000303581"/>
    </source>
</evidence>
<keyword evidence="5 12" id="KW-0288">FMN</keyword>
<dbReference type="RefSeq" id="WP_059361679.1">
    <property type="nucleotide sequence ID" value="NZ_BBXI01000007.1"/>
</dbReference>
<organism evidence="17 18">
    <name type="scientific">Veillonella tobetsuensis</name>
    <dbReference type="NCBI Taxonomy" id="1110546"/>
    <lineage>
        <taxon>Bacteria</taxon>
        <taxon>Bacillati</taxon>
        <taxon>Bacillota</taxon>
        <taxon>Negativicutes</taxon>
        <taxon>Veillonellales</taxon>
        <taxon>Veillonellaceae</taxon>
        <taxon>Veillonella</taxon>
    </lineage>
</organism>
<sequence>MKETWAIGNVPIHGKAILAPMAGVSDIAYRLLAKEHGASMVCTEMVSAMGIKYKNERTHELLRMEEVEHPVSMQIFGSNPEAIALGAKVVADAGADIVDINMGCPVKKVVSSGDGSALMKTPDLAARVAEAAVKAVDKPVTVKMRIGWDAEHINVVDFAKRIESTGVAAVAVHGRTREQMYMGHADWSYIKAVKEELSIPVIGNGDIWTPEDAFNMIQETGCDAVMIGRGAQGNPWIFERINQYLTTGESSPAPTYVERVDMLLQHFELLCRYKGETLGVKEIRTHAGWYMKGMPESAYWRNRVNTIHTPQSFRIELLKYRELLEHWARIDKNRGS</sequence>
<dbReference type="EMBL" id="PPDF01000004">
    <property type="protein sequence ID" value="PQL25840.1"/>
    <property type="molecule type" value="Genomic_DNA"/>
</dbReference>
<evidence type="ECO:0000256" key="11">
    <source>
        <dbReference type="ARBA" id="ARBA00048802"/>
    </source>
</evidence>
<comment type="caution">
    <text evidence="17">The sequence shown here is derived from an EMBL/GenBank/DDBJ whole genome shotgun (WGS) entry which is preliminary data.</text>
</comment>
<dbReference type="Proteomes" id="UP000238877">
    <property type="component" value="Unassembled WGS sequence"/>
</dbReference>
<feature type="binding site" evidence="14">
    <location>
        <position position="173"/>
    </location>
    <ligand>
        <name>FMN</name>
        <dbReference type="ChEBI" id="CHEBI:58210"/>
    </ligand>
</feature>
<dbReference type="GO" id="GO:0050660">
    <property type="term" value="F:flavin adenine dinucleotide binding"/>
    <property type="evidence" value="ECO:0007669"/>
    <property type="project" value="InterPro"/>
</dbReference>
<dbReference type="PROSITE" id="PS01136">
    <property type="entry name" value="UPF0034"/>
    <property type="match status" value="1"/>
</dbReference>
<dbReference type="InterPro" id="IPR013785">
    <property type="entry name" value="Aldolase_TIM"/>
</dbReference>
<dbReference type="GO" id="GO:0000049">
    <property type="term" value="F:tRNA binding"/>
    <property type="evidence" value="ECO:0007669"/>
    <property type="project" value="UniProtKB-KW"/>
</dbReference>
<feature type="binding site" evidence="14">
    <location>
        <position position="74"/>
    </location>
    <ligand>
        <name>FMN</name>
        <dbReference type="ChEBI" id="CHEBI:58210"/>
    </ligand>
</feature>
<feature type="domain" description="DUS-like FMN-binding" evidence="15">
    <location>
        <begin position="17"/>
        <end position="318"/>
    </location>
</feature>
<keyword evidence="19" id="KW-1185">Reference proteome</keyword>
<comment type="catalytic activity">
    <reaction evidence="11">
        <text>a 5,6-dihydrouridine in tRNA + NAD(+) = a uridine in tRNA + NADH + H(+)</text>
        <dbReference type="Rhea" id="RHEA:54452"/>
        <dbReference type="Rhea" id="RHEA-COMP:13339"/>
        <dbReference type="Rhea" id="RHEA-COMP:13887"/>
        <dbReference type="ChEBI" id="CHEBI:15378"/>
        <dbReference type="ChEBI" id="CHEBI:57540"/>
        <dbReference type="ChEBI" id="CHEBI:57945"/>
        <dbReference type="ChEBI" id="CHEBI:65315"/>
        <dbReference type="ChEBI" id="CHEBI:74443"/>
    </reaction>
</comment>
<reference evidence="16 19" key="2">
    <citation type="submission" date="2019-03" db="EMBL/GenBank/DDBJ databases">
        <title>Draft genome sequences of two Veillonella tobetsuensis clinical isolates from intraoperative bronchial fluids of elderly patients with pulmonary carcinoma.</title>
        <authorList>
            <person name="Akiyama T."/>
        </authorList>
    </citation>
    <scope>NUCLEOTIDE SEQUENCE [LARGE SCALE GENOMIC DNA]</scope>
    <source>
        <strain evidence="16 19">PAGU 1579</strain>
    </source>
</reference>
<protein>
    <recommendedName>
        <fullName evidence="12">tRNA-dihydrouridine synthase</fullName>
        <ecNumber evidence="12">1.3.1.-</ecNumber>
    </recommendedName>
</protein>
<evidence type="ECO:0000259" key="15">
    <source>
        <dbReference type="Pfam" id="PF01207"/>
    </source>
</evidence>
<keyword evidence="14" id="KW-0547">Nucleotide-binding</keyword>
<evidence type="ECO:0000313" key="18">
    <source>
        <dbReference type="Proteomes" id="UP000238877"/>
    </source>
</evidence>
<feature type="active site" description="Proton donor" evidence="13">
    <location>
        <position position="104"/>
    </location>
</feature>
<dbReference type="EMBL" id="BJCR01000024">
    <property type="protein sequence ID" value="GCL69018.1"/>
    <property type="molecule type" value="Genomic_DNA"/>
</dbReference>
<dbReference type="Gene3D" id="1.10.1200.80">
    <property type="entry name" value="Putative flavin oxidoreducatase, domain 2"/>
    <property type="match status" value="1"/>
</dbReference>
<keyword evidence="9 12" id="KW-0560">Oxidoreductase</keyword>
<feature type="binding site" evidence="14">
    <location>
        <position position="143"/>
    </location>
    <ligand>
        <name>FMN</name>
        <dbReference type="ChEBI" id="CHEBI:58210"/>
    </ligand>
</feature>
<gene>
    <name evidence="16" type="primary">dusB</name>
    <name evidence="16" type="ORF">PAGU1579_07870</name>
    <name evidence="17" type="ORF">VTHSUH11_01390</name>
</gene>
<dbReference type="EC" id="1.3.1.-" evidence="12"/>
<dbReference type="InterPro" id="IPR035587">
    <property type="entry name" value="DUS-like_FMN-bd"/>
</dbReference>
<keyword evidence="4 12" id="KW-0285">Flavoprotein</keyword>
<name>A0A2S7ZRG3_9FIRM</name>
<evidence type="ECO:0000256" key="9">
    <source>
        <dbReference type="ARBA" id="ARBA00023002"/>
    </source>
</evidence>
<feature type="binding site" evidence="14">
    <location>
        <begin position="228"/>
        <end position="229"/>
    </location>
    <ligand>
        <name>FMN</name>
        <dbReference type="ChEBI" id="CHEBI:58210"/>
    </ligand>
</feature>
<keyword evidence="3" id="KW-0820">tRNA-binding</keyword>
<dbReference type="NCBIfam" id="TIGR00737">
    <property type="entry name" value="nifR3_yhdG"/>
    <property type="match status" value="1"/>
</dbReference>
<reference evidence="17 18" key="1">
    <citation type="submission" date="2018-01" db="EMBL/GenBank/DDBJ databases">
        <title>Draft genome sequences of clinical isolates and type strains of oral Veillonella including Veillonella infantum sp., nov.</title>
        <authorList>
            <person name="Mashima I."/>
            <person name="Liao Y.-C."/>
            <person name="Sabharwal A."/>
            <person name="Haase E.M."/>
            <person name="Nakazawa F."/>
            <person name="Scannapieco F.A."/>
        </authorList>
    </citation>
    <scope>NUCLEOTIDE SEQUENCE [LARGE SCALE GENOMIC DNA]</scope>
    <source>
        <strain evidence="17 18">Y6</strain>
    </source>
</reference>
<comment type="catalytic activity">
    <reaction evidence="10">
        <text>a 5,6-dihydrouridine in tRNA + NADP(+) = a uridine in tRNA + NADPH + H(+)</text>
        <dbReference type="Rhea" id="RHEA:23624"/>
        <dbReference type="Rhea" id="RHEA-COMP:13339"/>
        <dbReference type="Rhea" id="RHEA-COMP:13887"/>
        <dbReference type="ChEBI" id="CHEBI:15378"/>
        <dbReference type="ChEBI" id="CHEBI:57783"/>
        <dbReference type="ChEBI" id="CHEBI:58349"/>
        <dbReference type="ChEBI" id="CHEBI:65315"/>
        <dbReference type="ChEBI" id="CHEBI:74443"/>
    </reaction>
</comment>
<evidence type="ECO:0000256" key="12">
    <source>
        <dbReference type="PIRNR" id="PIRNR006621"/>
    </source>
</evidence>
<evidence type="ECO:0000256" key="2">
    <source>
        <dbReference type="ARBA" id="ARBA00002790"/>
    </source>
</evidence>
<dbReference type="Gene3D" id="3.20.20.70">
    <property type="entry name" value="Aldolase class I"/>
    <property type="match status" value="1"/>
</dbReference>
<evidence type="ECO:0000256" key="3">
    <source>
        <dbReference type="ARBA" id="ARBA00022555"/>
    </source>
</evidence>
<dbReference type="Pfam" id="PF01207">
    <property type="entry name" value="Dus"/>
    <property type="match status" value="1"/>
</dbReference>
<dbReference type="STRING" id="1110546.GCA_001078375_00592"/>
<evidence type="ECO:0000256" key="10">
    <source>
        <dbReference type="ARBA" id="ARBA00048205"/>
    </source>
</evidence>
<keyword evidence="7" id="KW-0521">NADP</keyword>
<evidence type="ECO:0000313" key="17">
    <source>
        <dbReference type="EMBL" id="PQL25840.1"/>
    </source>
</evidence>
<feature type="binding site" evidence="14">
    <location>
        <begin position="20"/>
        <end position="22"/>
    </location>
    <ligand>
        <name>FMN</name>
        <dbReference type="ChEBI" id="CHEBI:58210"/>
    </ligand>
</feature>
<evidence type="ECO:0000313" key="16">
    <source>
        <dbReference type="EMBL" id="GCL69018.1"/>
    </source>
</evidence>
<evidence type="ECO:0000256" key="4">
    <source>
        <dbReference type="ARBA" id="ARBA00022630"/>
    </source>
</evidence>
<proteinExistence type="inferred from homology"/>
<accession>A0A2S7ZRG3</accession>
<dbReference type="InterPro" id="IPR024036">
    <property type="entry name" value="tRNA-dHydroUridine_Synthase_C"/>
</dbReference>
<dbReference type="GO" id="GO:0017150">
    <property type="term" value="F:tRNA dihydrouridine synthase activity"/>
    <property type="evidence" value="ECO:0007669"/>
    <property type="project" value="InterPro"/>
</dbReference>
<dbReference type="PANTHER" id="PTHR45846:SF1">
    <property type="entry name" value="TRNA-DIHYDROURIDINE(47) SYNTHASE [NAD(P)(+)]-LIKE"/>
    <property type="match status" value="1"/>
</dbReference>
<dbReference type="AlphaFoldDB" id="A0A2S7ZRG3"/>
<evidence type="ECO:0000256" key="1">
    <source>
        <dbReference type="ARBA" id="ARBA00001917"/>
    </source>
</evidence>
<keyword evidence="8" id="KW-0694">RNA-binding</keyword>
<dbReference type="SUPFAM" id="SSF51395">
    <property type="entry name" value="FMN-linked oxidoreductases"/>
    <property type="match status" value="1"/>
</dbReference>
<dbReference type="CDD" id="cd02801">
    <property type="entry name" value="DUS_like_FMN"/>
    <property type="match status" value="1"/>
</dbReference>